<evidence type="ECO:0000256" key="1">
    <source>
        <dbReference type="SAM" id="MobiDB-lite"/>
    </source>
</evidence>
<reference evidence="2" key="1">
    <citation type="submission" date="2021-05" db="EMBL/GenBank/DDBJ databases">
        <title>Molecular characterization for Shewanella algae harboring chromosomal blaOXA-55-like strains isolated from clinical and environment sample.</title>
        <authorList>
            <person name="Ohama Y."/>
            <person name="Aoki K."/>
            <person name="Harada S."/>
            <person name="Moriya K."/>
            <person name="Ishii Y."/>
            <person name="Tateda K."/>
        </authorList>
    </citation>
    <scope>NUCLEOTIDE SEQUENCE</scope>
    <source>
        <strain evidence="2">TUM17379</strain>
    </source>
</reference>
<evidence type="ECO:0000313" key="2">
    <source>
        <dbReference type="EMBL" id="BCV44711.1"/>
    </source>
</evidence>
<dbReference type="Proteomes" id="UP000825078">
    <property type="component" value="Chromosome"/>
</dbReference>
<feature type="region of interest" description="Disordered" evidence="1">
    <location>
        <begin position="1"/>
        <end position="58"/>
    </location>
</feature>
<feature type="compositionally biased region" description="Polar residues" evidence="1">
    <location>
        <begin position="23"/>
        <end position="40"/>
    </location>
</feature>
<evidence type="ECO:0000313" key="3">
    <source>
        <dbReference type="Proteomes" id="UP000825078"/>
    </source>
</evidence>
<proteinExistence type="predicted"/>
<dbReference type="EMBL" id="AP024613">
    <property type="protein sequence ID" value="BCV44711.1"/>
    <property type="molecule type" value="Genomic_DNA"/>
</dbReference>
<organism evidence="2 3">
    <name type="scientific">Shewanella algae</name>
    <dbReference type="NCBI Taxonomy" id="38313"/>
    <lineage>
        <taxon>Bacteria</taxon>
        <taxon>Pseudomonadati</taxon>
        <taxon>Pseudomonadota</taxon>
        <taxon>Gammaproteobacteria</taxon>
        <taxon>Alteromonadales</taxon>
        <taxon>Shewanellaceae</taxon>
        <taxon>Shewanella</taxon>
    </lineage>
</organism>
<accession>A0AAD1KA12</accession>
<dbReference type="AlphaFoldDB" id="A0AAD1KA12"/>
<protein>
    <submittedName>
        <fullName evidence="2">Uncharacterized protein</fullName>
    </submittedName>
</protein>
<sequence length="58" mass="6347">MPGSRKTAPSQSRSDAAHRESANNKPRQNQEVSQSFNFHSSDTEAGVGYSAYNGDKLF</sequence>
<gene>
    <name evidence="2" type="ORF">TUM17379_17290</name>
</gene>
<name>A0AAD1KA12_9GAMM</name>